<comment type="caution">
    <text evidence="1">The sequence shown here is derived from an EMBL/GenBank/DDBJ whole genome shotgun (WGS) entry which is preliminary data.</text>
</comment>
<dbReference type="PaxDb" id="353153-Q4DWB9"/>
<evidence type="ECO:0000313" key="2">
    <source>
        <dbReference type="Proteomes" id="UP000002296"/>
    </source>
</evidence>
<evidence type="ECO:0000313" key="1">
    <source>
        <dbReference type="EMBL" id="EAN96830.1"/>
    </source>
</evidence>
<gene>
    <name evidence="1" type="ORF">Tc00.1047053509733.134</name>
</gene>
<reference evidence="1 2" key="1">
    <citation type="journal article" date="2005" name="Science">
        <title>The genome sequence of Trypanosoma cruzi, etiologic agent of Chagas disease.</title>
        <authorList>
            <person name="El-Sayed N.M."/>
            <person name="Myler P.J."/>
            <person name="Bartholomeu D.C."/>
            <person name="Nilsson D."/>
            <person name="Aggarwal G."/>
            <person name="Tran A.N."/>
            <person name="Ghedin E."/>
            <person name="Worthey E.A."/>
            <person name="Delcher A.L."/>
            <person name="Blandin G."/>
            <person name="Westenberger S.J."/>
            <person name="Caler E."/>
            <person name="Cerqueira G.C."/>
            <person name="Branche C."/>
            <person name="Haas B."/>
            <person name="Anupama A."/>
            <person name="Arner E."/>
            <person name="Aslund L."/>
            <person name="Attipoe P."/>
            <person name="Bontempi E."/>
            <person name="Bringaud F."/>
            <person name="Burton P."/>
            <person name="Cadag E."/>
            <person name="Campbell D.A."/>
            <person name="Carrington M."/>
            <person name="Crabtree J."/>
            <person name="Darban H."/>
            <person name="da Silveira J.F."/>
            <person name="de Jong P."/>
            <person name="Edwards K."/>
            <person name="Englund P.T."/>
            <person name="Fazelina G."/>
            <person name="Feldblyum T."/>
            <person name="Ferella M."/>
            <person name="Frasch A.C."/>
            <person name="Gull K."/>
            <person name="Horn D."/>
            <person name="Hou L."/>
            <person name="Huang Y."/>
            <person name="Kindlund E."/>
            <person name="Klingbeil M."/>
            <person name="Kluge S."/>
            <person name="Koo H."/>
            <person name="Lacerda D."/>
            <person name="Levin M.J."/>
            <person name="Lorenzi H."/>
            <person name="Louie T."/>
            <person name="Machado C.R."/>
            <person name="McCulloch R."/>
            <person name="McKenna A."/>
            <person name="Mizuno Y."/>
            <person name="Mottram J.C."/>
            <person name="Nelson S."/>
            <person name="Ochaya S."/>
            <person name="Osoegawa K."/>
            <person name="Pai G."/>
            <person name="Parsons M."/>
            <person name="Pentony M."/>
            <person name="Pettersson U."/>
            <person name="Pop M."/>
            <person name="Ramirez J.L."/>
            <person name="Rinta J."/>
            <person name="Robertson L."/>
            <person name="Salzberg S.L."/>
            <person name="Sanchez D.O."/>
            <person name="Seyler A."/>
            <person name="Sharma R."/>
            <person name="Shetty J."/>
            <person name="Simpson A.J."/>
            <person name="Sisk E."/>
            <person name="Tammi M.T."/>
            <person name="Tarleton R."/>
            <person name="Teixeira S."/>
            <person name="Van Aken S."/>
            <person name="Vogt C."/>
            <person name="Ward P.N."/>
            <person name="Wickstead B."/>
            <person name="Wortman J."/>
            <person name="White O."/>
            <person name="Fraser C.M."/>
            <person name="Stuart K.D."/>
            <person name="Andersson B."/>
        </authorList>
    </citation>
    <scope>NUCLEOTIDE SEQUENCE [LARGE SCALE GENOMIC DNA]</scope>
    <source>
        <strain evidence="1 2">CL Brener</strain>
    </source>
</reference>
<dbReference type="InParanoid" id="Q4DWB9"/>
<name>Q4DWB9_TRYCC</name>
<proteinExistence type="predicted"/>
<accession>Q4DWB9</accession>
<dbReference type="AlphaFoldDB" id="Q4DWB9"/>
<dbReference type="GeneID" id="3550988"/>
<dbReference type="SMR" id="Q4DWB9"/>
<dbReference type="KEGG" id="tcr:509733.134"/>
<keyword evidence="2" id="KW-1185">Reference proteome</keyword>
<protein>
    <submittedName>
        <fullName evidence="1">Uncharacterized protein</fullName>
    </submittedName>
</protein>
<dbReference type="OMA" id="NAECHIA"/>
<sequence>MAVLFPSEGYVASVELICAEHLQRTLLACDEATAFQRIVVQAVVLHVGHWGFEQHHALGGEGHRGFPLQTIISKRDGWRVSRRTQKIDPVLERREEFMQNEGTLLRRMAAASRGIRQRGAALYAFGGSSY</sequence>
<dbReference type="Proteomes" id="UP000002296">
    <property type="component" value="Unassembled WGS sequence"/>
</dbReference>
<dbReference type="EMBL" id="AAHK01000129">
    <property type="protein sequence ID" value="EAN96830.1"/>
    <property type="molecule type" value="Genomic_DNA"/>
</dbReference>
<organism evidence="1 2">
    <name type="scientific">Trypanosoma cruzi (strain CL Brener)</name>
    <dbReference type="NCBI Taxonomy" id="353153"/>
    <lineage>
        <taxon>Eukaryota</taxon>
        <taxon>Discoba</taxon>
        <taxon>Euglenozoa</taxon>
        <taxon>Kinetoplastea</taxon>
        <taxon>Metakinetoplastina</taxon>
        <taxon>Trypanosomatida</taxon>
        <taxon>Trypanosomatidae</taxon>
        <taxon>Trypanosoma</taxon>
        <taxon>Schizotrypanum</taxon>
    </lineage>
</organism>
<dbReference type="RefSeq" id="XP_818681.1">
    <property type="nucleotide sequence ID" value="XM_813588.1"/>
</dbReference>